<gene>
    <name evidence="1" type="ORF">GH714_041175</name>
</gene>
<evidence type="ECO:0000313" key="1">
    <source>
        <dbReference type="EMBL" id="KAF2316116.1"/>
    </source>
</evidence>
<keyword evidence="2" id="KW-1185">Reference proteome</keyword>
<comment type="caution">
    <text evidence="1">The sequence shown here is derived from an EMBL/GenBank/DDBJ whole genome shotgun (WGS) entry which is preliminary data.</text>
</comment>
<dbReference type="PANTHER" id="PTHR31973:SF187">
    <property type="entry name" value="MUTATOR TRANSPOSASE MUDRA PROTEIN"/>
    <property type="match status" value="1"/>
</dbReference>
<reference evidence="1 2" key="1">
    <citation type="journal article" date="2020" name="Mol. Plant">
        <title>The Chromosome-Based Rubber Tree Genome Provides New Insights into Spurge Genome Evolution and Rubber Biosynthesis.</title>
        <authorList>
            <person name="Liu J."/>
            <person name="Shi C."/>
            <person name="Shi C.C."/>
            <person name="Li W."/>
            <person name="Zhang Q.J."/>
            <person name="Zhang Y."/>
            <person name="Li K."/>
            <person name="Lu H.F."/>
            <person name="Shi C."/>
            <person name="Zhu S.T."/>
            <person name="Xiao Z.Y."/>
            <person name="Nan H."/>
            <person name="Yue Y."/>
            <person name="Zhu X.G."/>
            <person name="Wu Y."/>
            <person name="Hong X.N."/>
            <person name="Fan G.Y."/>
            <person name="Tong Y."/>
            <person name="Zhang D."/>
            <person name="Mao C.L."/>
            <person name="Liu Y.L."/>
            <person name="Hao S.J."/>
            <person name="Liu W.Q."/>
            <person name="Lv M.Q."/>
            <person name="Zhang H.B."/>
            <person name="Liu Y."/>
            <person name="Hu-Tang G.R."/>
            <person name="Wang J.P."/>
            <person name="Wang J.H."/>
            <person name="Sun Y.H."/>
            <person name="Ni S.B."/>
            <person name="Chen W.B."/>
            <person name="Zhang X.C."/>
            <person name="Jiao Y.N."/>
            <person name="Eichler E.E."/>
            <person name="Li G.H."/>
            <person name="Liu X."/>
            <person name="Gao L.Z."/>
        </authorList>
    </citation>
    <scope>NUCLEOTIDE SEQUENCE [LARGE SCALE GENOMIC DNA]</scope>
    <source>
        <strain evidence="2">cv. GT1</strain>
        <tissue evidence="1">Leaf</tissue>
    </source>
</reference>
<protein>
    <recommendedName>
        <fullName evidence="3">SWIM-type domain-containing protein</fullName>
    </recommendedName>
</protein>
<organism evidence="1 2">
    <name type="scientific">Hevea brasiliensis</name>
    <name type="common">Para rubber tree</name>
    <name type="synonym">Siphonia brasiliensis</name>
    <dbReference type="NCBI Taxonomy" id="3981"/>
    <lineage>
        <taxon>Eukaryota</taxon>
        <taxon>Viridiplantae</taxon>
        <taxon>Streptophyta</taxon>
        <taxon>Embryophyta</taxon>
        <taxon>Tracheophyta</taxon>
        <taxon>Spermatophyta</taxon>
        <taxon>Magnoliopsida</taxon>
        <taxon>eudicotyledons</taxon>
        <taxon>Gunneridae</taxon>
        <taxon>Pentapetalae</taxon>
        <taxon>rosids</taxon>
        <taxon>fabids</taxon>
        <taxon>Malpighiales</taxon>
        <taxon>Euphorbiaceae</taxon>
        <taxon>Crotonoideae</taxon>
        <taxon>Micrandreae</taxon>
        <taxon>Hevea</taxon>
    </lineage>
</organism>
<evidence type="ECO:0000313" key="2">
    <source>
        <dbReference type="Proteomes" id="UP000467840"/>
    </source>
</evidence>
<name>A0A6A6MUZ9_HEVBR</name>
<proteinExistence type="predicted"/>
<dbReference type="AlphaFoldDB" id="A0A6A6MUZ9"/>
<dbReference type="Proteomes" id="UP000467840">
    <property type="component" value="Chromosome 15"/>
</dbReference>
<dbReference type="PANTHER" id="PTHR31973">
    <property type="entry name" value="POLYPROTEIN, PUTATIVE-RELATED"/>
    <property type="match status" value="1"/>
</dbReference>
<accession>A0A6A6MUZ9</accession>
<dbReference type="EMBL" id="JAAGAX010000005">
    <property type="protein sequence ID" value="KAF2316116.1"/>
    <property type="molecule type" value="Genomic_DNA"/>
</dbReference>
<sequence>MCRIEWNGEFSFEVTHGEYWHTVDLSKEKYTCRSCEIKGIPCPHAICCLFHQKLKPEDYISKYYTKKYYLKSYGYSIQPIKGMRLWVDNENLEIDPLEIIKKPSRPKKARRKDKDEVRKKTRKLLRKGLQMICGICKSKDHNRGVCPLKAPQTKVPQVRTSHLESQGSNVQSTVNQPSVAKQVNAGLGRGTSSIPAREKAKFIRFGYHVNQDKWFTLKDPGHATSKFIPHHRPEPLVKNVVKVTRDLGFKAKSLRWKGK</sequence>
<evidence type="ECO:0008006" key="3">
    <source>
        <dbReference type="Google" id="ProtNLM"/>
    </source>
</evidence>